<sequence length="207" mass="19986">MRKHAGFLAPLALGMAIAGGAPAFAQAAPAAAPGVTLTPGTIVHDSEGQEIGPIASSDGATVVVTVGDKPAALPASAFMQTDKGTAITLTLAQLTAALDQQAAAADAQLTAALQPGADIKGVNGSSVIGKVKTADADGVVVTTAQGDVRLPRKAFFVAAAGLSTSFSAEQFAAAVAEAKAPDAAAPGDTATDTGAAADAEPAPESTN</sequence>
<dbReference type="AlphaFoldDB" id="A0A2S8B634"/>
<keyword evidence="2" id="KW-0732">Signal</keyword>
<evidence type="ECO:0008006" key="5">
    <source>
        <dbReference type="Google" id="ProtNLM"/>
    </source>
</evidence>
<dbReference type="Proteomes" id="UP000238954">
    <property type="component" value="Chromosome"/>
</dbReference>
<dbReference type="RefSeq" id="WP_105998134.1">
    <property type="nucleotide sequence ID" value="NZ_CM009578.1"/>
</dbReference>
<proteinExistence type="predicted"/>
<reference evidence="4" key="1">
    <citation type="submission" date="2017-11" db="EMBL/GenBank/DDBJ databases">
        <title>The complete genome sequence of Sphingopyxis pomeranensis sp. nov. strain WS5A3p.</title>
        <authorList>
            <person name="Kaminski M.A."/>
        </authorList>
    </citation>
    <scope>NUCLEOTIDE SEQUENCE [LARGE SCALE GENOMIC DNA]</scope>
    <source>
        <strain evidence="4">WS5A3p</strain>
    </source>
</reference>
<evidence type="ECO:0000313" key="4">
    <source>
        <dbReference type="Proteomes" id="UP000238954"/>
    </source>
</evidence>
<feature type="region of interest" description="Disordered" evidence="1">
    <location>
        <begin position="179"/>
        <end position="207"/>
    </location>
</feature>
<feature type="signal peptide" evidence="2">
    <location>
        <begin position="1"/>
        <end position="27"/>
    </location>
</feature>
<evidence type="ECO:0000256" key="1">
    <source>
        <dbReference type="SAM" id="MobiDB-lite"/>
    </source>
</evidence>
<gene>
    <name evidence="3" type="ORF">CVO77_04795</name>
</gene>
<protein>
    <recommendedName>
        <fullName evidence="5">Preprotein translocase subunit YajC</fullName>
    </recommendedName>
</protein>
<comment type="caution">
    <text evidence="3">The sequence shown here is derived from an EMBL/GenBank/DDBJ whole genome shotgun (WGS) entry which is preliminary data.</text>
</comment>
<dbReference type="EMBL" id="PHFW01000002">
    <property type="protein sequence ID" value="PQM27872.1"/>
    <property type="molecule type" value="Genomic_DNA"/>
</dbReference>
<name>A0A2S8B634_9SPHN</name>
<accession>A0A2S8B634</accession>
<keyword evidence="4" id="KW-1185">Reference proteome</keyword>
<evidence type="ECO:0000313" key="3">
    <source>
        <dbReference type="EMBL" id="PQM27872.1"/>
    </source>
</evidence>
<dbReference type="OrthoDB" id="7449186at2"/>
<organism evidence="3 4">
    <name type="scientific">Sphingopyxis lindanitolerans</name>
    <dbReference type="NCBI Taxonomy" id="2054227"/>
    <lineage>
        <taxon>Bacteria</taxon>
        <taxon>Pseudomonadati</taxon>
        <taxon>Pseudomonadota</taxon>
        <taxon>Alphaproteobacteria</taxon>
        <taxon>Sphingomonadales</taxon>
        <taxon>Sphingomonadaceae</taxon>
        <taxon>Sphingopyxis</taxon>
    </lineage>
</organism>
<evidence type="ECO:0000256" key="2">
    <source>
        <dbReference type="SAM" id="SignalP"/>
    </source>
</evidence>
<feature type="chain" id="PRO_5015721826" description="Preprotein translocase subunit YajC" evidence="2">
    <location>
        <begin position="28"/>
        <end position="207"/>
    </location>
</feature>